<sequence>MNNEINDIRDKKDFSKLSFSNFKKADVTKELIKSFKNSNYEAACYWTAELVCGGHFIELWECIILYMSKSIHIGNPKLPIYISSSINNFKNIIKEGNIDNELNLRNNIHIRKLFSEISTTLVVSNRKHSFADNKVSPCDFDVSNIGNKLKAPHVKYIKNVFKEGDNKEIYIALNELYYNISDARDSVMACYWIEWIVEFDILMRKGKKKITSERRSYVPVNNDDQLSIIWSIWDIFLDISNTHIDNKIIDALLNIFCLKYSKGIPKKRKYIMYFIVSLLTERVNYQTPLVSNMDLLNSVKDNTNIIYKEIKKNEIIPKENYLNANMKTSKEKSIEKMRILENVQLKPTFYSDS</sequence>
<protein>
    <submittedName>
        <fullName evidence="1">Uncharacterized protein</fullName>
    </submittedName>
</protein>
<dbReference type="AlphaFoldDB" id="A0A6C0LJZ1"/>
<name>A0A6C0LJZ1_9ZZZZ</name>
<proteinExistence type="predicted"/>
<dbReference type="GO" id="GO:0006260">
    <property type="term" value="P:DNA replication"/>
    <property type="evidence" value="ECO:0007669"/>
    <property type="project" value="InterPro"/>
</dbReference>
<dbReference type="EMBL" id="MN740497">
    <property type="protein sequence ID" value="QHU29864.1"/>
    <property type="molecule type" value="Genomic_DNA"/>
</dbReference>
<dbReference type="InterPro" id="IPR008921">
    <property type="entry name" value="DNA_pol3_clamp-load_cplx_C"/>
</dbReference>
<organism evidence="1">
    <name type="scientific">viral metagenome</name>
    <dbReference type="NCBI Taxonomy" id="1070528"/>
    <lineage>
        <taxon>unclassified sequences</taxon>
        <taxon>metagenomes</taxon>
        <taxon>organismal metagenomes</taxon>
    </lineage>
</organism>
<dbReference type="Gene3D" id="1.20.272.10">
    <property type="match status" value="1"/>
</dbReference>
<accession>A0A6C0LJZ1</accession>
<dbReference type="SUPFAM" id="SSF48019">
    <property type="entry name" value="post-AAA+ oligomerization domain-like"/>
    <property type="match status" value="1"/>
</dbReference>
<evidence type="ECO:0000313" key="1">
    <source>
        <dbReference type="EMBL" id="QHU29864.1"/>
    </source>
</evidence>
<reference evidence="1" key="1">
    <citation type="journal article" date="2020" name="Nature">
        <title>Giant virus diversity and host interactions through global metagenomics.</title>
        <authorList>
            <person name="Schulz F."/>
            <person name="Roux S."/>
            <person name="Paez-Espino D."/>
            <person name="Jungbluth S."/>
            <person name="Walsh D.A."/>
            <person name="Denef V.J."/>
            <person name="McMahon K.D."/>
            <person name="Konstantinidis K.T."/>
            <person name="Eloe-Fadrosh E.A."/>
            <person name="Kyrpides N.C."/>
            <person name="Woyke T."/>
        </authorList>
    </citation>
    <scope>NUCLEOTIDE SEQUENCE</scope>
    <source>
        <strain evidence="1">GVMAG-M-3300027810-10</strain>
    </source>
</reference>
<dbReference type="GO" id="GO:0003677">
    <property type="term" value="F:DNA binding"/>
    <property type="evidence" value="ECO:0007669"/>
    <property type="project" value="InterPro"/>
</dbReference>